<dbReference type="AlphaFoldDB" id="A0AAX2LMJ1"/>
<evidence type="ECO:0000313" key="2">
    <source>
        <dbReference type="Proteomes" id="UP000254626"/>
    </source>
</evidence>
<dbReference type="Proteomes" id="UP000254626">
    <property type="component" value="Unassembled WGS sequence"/>
</dbReference>
<proteinExistence type="predicted"/>
<organism evidence="1 2">
    <name type="scientific">Vibrio fluvialis</name>
    <dbReference type="NCBI Taxonomy" id="676"/>
    <lineage>
        <taxon>Bacteria</taxon>
        <taxon>Pseudomonadati</taxon>
        <taxon>Pseudomonadota</taxon>
        <taxon>Gammaproteobacteria</taxon>
        <taxon>Vibrionales</taxon>
        <taxon>Vibrionaceae</taxon>
        <taxon>Vibrio</taxon>
    </lineage>
</organism>
<comment type="caution">
    <text evidence="1">The sequence shown here is derived from an EMBL/GenBank/DDBJ whole genome shotgun (WGS) entry which is preliminary data.</text>
</comment>
<evidence type="ECO:0000313" key="1">
    <source>
        <dbReference type="EMBL" id="SUP23269.1"/>
    </source>
</evidence>
<sequence length="46" mass="5073">MGSVRLETGKLRGFIHYVLKKAKDLIHKENGGTNKTKGSLMAAFLI</sequence>
<accession>A0AAX2LMJ1</accession>
<gene>
    <name evidence="1" type="ORF">NCTC11327_01226</name>
</gene>
<protein>
    <submittedName>
        <fullName evidence="1">Uncharacterized protein</fullName>
    </submittedName>
</protein>
<name>A0AAX2LMJ1_VIBFL</name>
<reference evidence="1 2" key="1">
    <citation type="submission" date="2018-06" db="EMBL/GenBank/DDBJ databases">
        <authorList>
            <consortium name="Pathogen Informatics"/>
            <person name="Doyle S."/>
        </authorList>
    </citation>
    <scope>NUCLEOTIDE SEQUENCE [LARGE SCALE GENOMIC DNA]</scope>
    <source>
        <strain evidence="1 2">NCTC11327</strain>
    </source>
</reference>
<dbReference type="EMBL" id="UHIP01000001">
    <property type="protein sequence ID" value="SUP23269.1"/>
    <property type="molecule type" value="Genomic_DNA"/>
</dbReference>